<name>A0ABW2Q7H2_9MICO</name>
<organism evidence="3 4">
    <name type="scientific">Georgenia alba</name>
    <dbReference type="NCBI Taxonomy" id="2233858"/>
    <lineage>
        <taxon>Bacteria</taxon>
        <taxon>Bacillati</taxon>
        <taxon>Actinomycetota</taxon>
        <taxon>Actinomycetes</taxon>
        <taxon>Micrococcales</taxon>
        <taxon>Bogoriellaceae</taxon>
        <taxon>Georgenia</taxon>
    </lineage>
</organism>
<keyword evidence="2" id="KW-0472">Membrane</keyword>
<evidence type="ECO:0000313" key="3">
    <source>
        <dbReference type="EMBL" id="MFC7403530.1"/>
    </source>
</evidence>
<accession>A0ABW2Q7H2</accession>
<reference evidence="4" key="1">
    <citation type="journal article" date="2019" name="Int. J. Syst. Evol. Microbiol.">
        <title>The Global Catalogue of Microorganisms (GCM) 10K type strain sequencing project: providing services to taxonomists for standard genome sequencing and annotation.</title>
        <authorList>
            <consortium name="The Broad Institute Genomics Platform"/>
            <consortium name="The Broad Institute Genome Sequencing Center for Infectious Disease"/>
            <person name="Wu L."/>
            <person name="Ma J."/>
        </authorList>
    </citation>
    <scope>NUCLEOTIDE SEQUENCE [LARGE SCALE GENOMIC DNA]</scope>
    <source>
        <strain evidence="4">JCM 1490</strain>
    </source>
</reference>
<keyword evidence="2" id="KW-0812">Transmembrane</keyword>
<dbReference type="PANTHER" id="PTHR34703:SF1">
    <property type="entry name" value="ANTIPORTER SUBUNIT MNHG2-RELATED"/>
    <property type="match status" value="1"/>
</dbReference>
<dbReference type="InterPro" id="IPR005133">
    <property type="entry name" value="PhaG_MnhG_YufB"/>
</dbReference>
<evidence type="ECO:0000313" key="4">
    <source>
        <dbReference type="Proteomes" id="UP001596455"/>
    </source>
</evidence>
<keyword evidence="4" id="KW-1185">Reference proteome</keyword>
<keyword evidence="2" id="KW-1133">Transmembrane helix</keyword>
<dbReference type="NCBIfam" id="NF009314">
    <property type="entry name" value="PRK12674.1-2"/>
    <property type="match status" value="1"/>
</dbReference>
<comment type="caution">
    <text evidence="3">The sequence shown here is derived from an EMBL/GenBank/DDBJ whole genome shotgun (WGS) entry which is preliminary data.</text>
</comment>
<feature type="transmembrane region" description="Helical" evidence="2">
    <location>
        <begin position="12"/>
        <end position="30"/>
    </location>
</feature>
<dbReference type="EMBL" id="JBHTCQ010000001">
    <property type="protein sequence ID" value="MFC7403530.1"/>
    <property type="molecule type" value="Genomic_DNA"/>
</dbReference>
<proteinExistence type="inferred from homology"/>
<evidence type="ECO:0000256" key="2">
    <source>
        <dbReference type="SAM" id="Phobius"/>
    </source>
</evidence>
<dbReference type="PANTHER" id="PTHR34703">
    <property type="entry name" value="ANTIPORTER SUBUNIT MNHG2-RELATED"/>
    <property type="match status" value="1"/>
</dbReference>
<dbReference type="NCBIfam" id="TIGR01300">
    <property type="entry name" value="CPA3_mnhG_phaG"/>
    <property type="match status" value="1"/>
</dbReference>
<dbReference type="Proteomes" id="UP001596455">
    <property type="component" value="Unassembled WGS sequence"/>
</dbReference>
<feature type="transmembrane region" description="Helical" evidence="2">
    <location>
        <begin position="65"/>
        <end position="88"/>
    </location>
</feature>
<dbReference type="Pfam" id="PF03334">
    <property type="entry name" value="PhaG_MnhG_YufB"/>
    <property type="match status" value="1"/>
</dbReference>
<comment type="similarity">
    <text evidence="1">Belongs to the CPA3 antiporters (TC 2.A.63) subunit G family.</text>
</comment>
<gene>
    <name evidence="3" type="primary">mnhG</name>
    <name evidence="3" type="ORF">ACFQQL_00305</name>
</gene>
<sequence length="134" mass="14530">MTWTDVADLAGAVLMLLGSLLALVAAIGLVRFPDLLTRMHAATKPQTLGLMLLMGGLALSVREAFVVWTLLLVVACQLVTAPISAHMVGRAGYRTRRIESDQLVVDQLTDDLEKAAKLSDEEVARRLGARRPRP</sequence>
<feature type="transmembrane region" description="Helical" evidence="2">
    <location>
        <begin position="42"/>
        <end position="59"/>
    </location>
</feature>
<evidence type="ECO:0000256" key="1">
    <source>
        <dbReference type="ARBA" id="ARBA00008404"/>
    </source>
</evidence>
<dbReference type="RefSeq" id="WP_382390078.1">
    <property type="nucleotide sequence ID" value="NZ_JBHTCQ010000001.1"/>
</dbReference>
<protein>
    <submittedName>
        <fullName evidence="3">Monovalent cation/H(+) antiporter subunit G</fullName>
    </submittedName>
</protein>